<accession>A0A8J2JJY2</accession>
<protein>
    <submittedName>
        <fullName evidence="2">Uncharacterized protein</fullName>
    </submittedName>
</protein>
<feature type="non-terminal residue" evidence="2">
    <location>
        <position position="1"/>
    </location>
</feature>
<reference evidence="2" key="1">
    <citation type="submission" date="2021-06" db="EMBL/GenBank/DDBJ databases">
        <authorList>
            <person name="Hodson N. C."/>
            <person name="Mongue J. A."/>
            <person name="Jaron S. K."/>
        </authorList>
    </citation>
    <scope>NUCLEOTIDE SEQUENCE</scope>
</reference>
<evidence type="ECO:0000313" key="3">
    <source>
        <dbReference type="Proteomes" id="UP000708208"/>
    </source>
</evidence>
<dbReference type="EMBL" id="CAJVCH010069266">
    <property type="protein sequence ID" value="CAG7720292.1"/>
    <property type="molecule type" value="Genomic_DNA"/>
</dbReference>
<feature type="transmembrane region" description="Helical" evidence="1">
    <location>
        <begin position="323"/>
        <end position="343"/>
    </location>
</feature>
<name>A0A8J2JJY2_9HEXA</name>
<feature type="transmembrane region" description="Helical" evidence="1">
    <location>
        <begin position="82"/>
        <end position="106"/>
    </location>
</feature>
<keyword evidence="1" id="KW-0472">Membrane</keyword>
<feature type="transmembrane region" description="Helical" evidence="1">
    <location>
        <begin position="285"/>
        <end position="303"/>
    </location>
</feature>
<keyword evidence="1" id="KW-0812">Transmembrane</keyword>
<feature type="transmembrane region" description="Helical" evidence="1">
    <location>
        <begin position="139"/>
        <end position="163"/>
    </location>
</feature>
<evidence type="ECO:0000256" key="1">
    <source>
        <dbReference type="SAM" id="Phobius"/>
    </source>
</evidence>
<keyword evidence="3" id="KW-1185">Reference proteome</keyword>
<dbReference type="Proteomes" id="UP000708208">
    <property type="component" value="Unassembled WGS sequence"/>
</dbReference>
<feature type="transmembrane region" description="Helical" evidence="1">
    <location>
        <begin position="183"/>
        <end position="210"/>
    </location>
</feature>
<dbReference type="AlphaFoldDB" id="A0A8J2JJY2"/>
<feature type="transmembrane region" description="Helical" evidence="1">
    <location>
        <begin position="40"/>
        <end position="62"/>
    </location>
</feature>
<feature type="transmembrane region" description="Helical" evidence="1">
    <location>
        <begin position="12"/>
        <end position="28"/>
    </location>
</feature>
<keyword evidence="1" id="KW-1133">Transmembrane helix</keyword>
<gene>
    <name evidence="2" type="ORF">AFUS01_LOCUS9578</name>
</gene>
<comment type="caution">
    <text evidence="2">The sequence shown here is derived from an EMBL/GenBank/DDBJ whole genome shotgun (WGS) entry which is preliminary data.</text>
</comment>
<evidence type="ECO:0000313" key="2">
    <source>
        <dbReference type="EMBL" id="CAG7720292.1"/>
    </source>
</evidence>
<proteinExistence type="predicted"/>
<organism evidence="2 3">
    <name type="scientific">Allacma fusca</name>
    <dbReference type="NCBI Taxonomy" id="39272"/>
    <lineage>
        <taxon>Eukaryota</taxon>
        <taxon>Metazoa</taxon>
        <taxon>Ecdysozoa</taxon>
        <taxon>Arthropoda</taxon>
        <taxon>Hexapoda</taxon>
        <taxon>Collembola</taxon>
        <taxon>Symphypleona</taxon>
        <taxon>Sminthuridae</taxon>
        <taxon>Allacma</taxon>
    </lineage>
</organism>
<sequence>MEKFSFNCYRFSFRTFLIISAFLGLFPVQNPFRKLHEIKFSFLSIFLVISLATFIYSGAVITEISTHQASLVGTNITLSQKIINYSAITSTYIALFIVRLASFLYCQQTLDMIQMLYAIKVKVKAARINKFIPKENIPALRWFLGASIIGASTVTGLNLYTSISIFQTPVEFLFGLKSLPKQAFLARILFAAVDLLTNQSLTFAFIFVMFAGTALVQAQNGVASILEAGFQPYSHTSASYNEEAGKSPFPIIVETSGGHKEQMELALEEWGFQELFLYLKRTFEIYSAVGGWYMLALLFYAVMDIVKAFSSLTFPDVSLSRNLISILEGFALVLVFAMFGEFIESEIEGSKERILNAVGRLGISKE</sequence>